<dbReference type="GO" id="GO:0045436">
    <property type="term" value="F:lycopene beta cyclase activity"/>
    <property type="evidence" value="ECO:0007669"/>
    <property type="project" value="UniProtKB-ARBA"/>
</dbReference>
<keyword evidence="4" id="KW-0125">Carotenoid biosynthesis</keyword>
<reference evidence="9 10" key="1">
    <citation type="journal article" date="2014" name="Int. J. Syst. Evol. Microbiol.">
        <title>Complete genome sequence of Corynebacterium casei LMG S-19264T (=DSM 44701T), isolated from a smear-ripened cheese.</title>
        <authorList>
            <consortium name="US DOE Joint Genome Institute (JGI-PGF)"/>
            <person name="Walter F."/>
            <person name="Albersmeier A."/>
            <person name="Kalinowski J."/>
            <person name="Ruckert C."/>
        </authorList>
    </citation>
    <scope>NUCLEOTIDE SEQUENCE [LARGE SCALE GENOMIC DNA]</scope>
    <source>
        <strain evidence="9 10">CGMCC 4.7215</strain>
    </source>
</reference>
<evidence type="ECO:0000256" key="8">
    <source>
        <dbReference type="SAM" id="Phobius"/>
    </source>
</evidence>
<sequence>MISPDTYFQFHLLFTLPIIALLLVVSWRRGTHLATRKRVAGLAVILILAVGYTTPWDNLLIEADVWWYGEDVVWATIWAAPVGEYLFFVIQPIATVLVLCLLSVPTDTDLSVALWDRFVGLAAGFGLCILGIALLLSGSSWLYLGSMLAWGGPVLAIQWAFGWPHLWRARRPVSIAIALPTLYFWVIDWFAISAGLWTISTTHTVGIAPFGFPVEEAIFFLLTNIFVVQGYVLFLWLVAQWSTVTPIAALTPLRGLVAAEDSN</sequence>
<dbReference type="EMBL" id="JBHSZQ010000011">
    <property type="protein sequence ID" value="MFC7125905.1"/>
    <property type="molecule type" value="Genomic_DNA"/>
</dbReference>
<comment type="caution">
    <text evidence="9">The sequence shown here is derived from an EMBL/GenBank/DDBJ whole genome shotgun (WGS) entry which is preliminary data.</text>
</comment>
<protein>
    <submittedName>
        <fullName evidence="9">Lycopene cyclase domain-containing protein</fullName>
    </submittedName>
</protein>
<evidence type="ECO:0000313" key="10">
    <source>
        <dbReference type="Proteomes" id="UP001596414"/>
    </source>
</evidence>
<evidence type="ECO:0000256" key="1">
    <source>
        <dbReference type="ARBA" id="ARBA00004141"/>
    </source>
</evidence>
<dbReference type="Proteomes" id="UP001596414">
    <property type="component" value="Unassembled WGS sequence"/>
</dbReference>
<keyword evidence="3 8" id="KW-0812">Transmembrane</keyword>
<evidence type="ECO:0000313" key="9">
    <source>
        <dbReference type="EMBL" id="MFC7125905.1"/>
    </source>
</evidence>
<dbReference type="RefSeq" id="WP_267638055.1">
    <property type="nucleotide sequence ID" value="NZ_JAODIY010000011.1"/>
</dbReference>
<feature type="transmembrane region" description="Helical" evidence="8">
    <location>
        <begin position="173"/>
        <end position="197"/>
    </location>
</feature>
<dbReference type="GO" id="GO:0016117">
    <property type="term" value="P:carotenoid biosynthetic process"/>
    <property type="evidence" value="ECO:0007669"/>
    <property type="project" value="UniProtKB-KW"/>
</dbReference>
<evidence type="ECO:0000256" key="2">
    <source>
        <dbReference type="ARBA" id="ARBA00004829"/>
    </source>
</evidence>
<feature type="transmembrane region" description="Helical" evidence="8">
    <location>
        <begin position="114"/>
        <end position="135"/>
    </location>
</feature>
<feature type="transmembrane region" description="Helical" evidence="8">
    <location>
        <begin position="217"/>
        <end position="238"/>
    </location>
</feature>
<feature type="transmembrane region" description="Helical" evidence="8">
    <location>
        <begin position="141"/>
        <end position="161"/>
    </location>
</feature>
<organism evidence="9 10">
    <name type="scientific">Halovenus rubra</name>
    <dbReference type="NCBI Taxonomy" id="869890"/>
    <lineage>
        <taxon>Archaea</taxon>
        <taxon>Methanobacteriati</taxon>
        <taxon>Methanobacteriota</taxon>
        <taxon>Stenosarchaea group</taxon>
        <taxon>Halobacteria</taxon>
        <taxon>Halobacteriales</taxon>
        <taxon>Haloarculaceae</taxon>
        <taxon>Halovenus</taxon>
    </lineage>
</organism>
<dbReference type="GO" id="GO:0016020">
    <property type="term" value="C:membrane"/>
    <property type="evidence" value="ECO:0007669"/>
    <property type="project" value="UniProtKB-SubCell"/>
</dbReference>
<feature type="transmembrane region" description="Helical" evidence="8">
    <location>
        <begin position="6"/>
        <end position="27"/>
    </location>
</feature>
<keyword evidence="7" id="KW-0413">Isomerase</keyword>
<keyword evidence="6 8" id="KW-0472">Membrane</keyword>
<evidence type="ECO:0000256" key="4">
    <source>
        <dbReference type="ARBA" id="ARBA00022746"/>
    </source>
</evidence>
<evidence type="ECO:0000256" key="6">
    <source>
        <dbReference type="ARBA" id="ARBA00023136"/>
    </source>
</evidence>
<evidence type="ECO:0000256" key="3">
    <source>
        <dbReference type="ARBA" id="ARBA00022692"/>
    </source>
</evidence>
<evidence type="ECO:0000256" key="7">
    <source>
        <dbReference type="ARBA" id="ARBA00023235"/>
    </source>
</evidence>
<feature type="transmembrane region" description="Helical" evidence="8">
    <location>
        <begin position="39"/>
        <end position="56"/>
    </location>
</feature>
<proteinExistence type="predicted"/>
<dbReference type="InterPro" id="IPR017825">
    <property type="entry name" value="Lycopene_cyclase_dom"/>
</dbReference>
<feature type="transmembrane region" description="Helical" evidence="8">
    <location>
        <begin position="76"/>
        <end position="102"/>
    </location>
</feature>
<comment type="subcellular location">
    <subcellularLocation>
        <location evidence="1">Membrane</location>
        <topology evidence="1">Multi-pass membrane protein</topology>
    </subcellularLocation>
</comment>
<name>A0ABD5X9R1_9EURY</name>
<comment type="pathway">
    <text evidence="2">Carotenoid biosynthesis.</text>
</comment>
<dbReference type="NCBIfam" id="TIGR03462">
    <property type="entry name" value="CarR_dom_SF"/>
    <property type="match status" value="2"/>
</dbReference>
<gene>
    <name evidence="9" type="ORF">ACFQJ7_07600</name>
</gene>
<dbReference type="AlphaFoldDB" id="A0ABD5X9R1"/>
<accession>A0ABD5X9R1</accession>
<evidence type="ECO:0000256" key="5">
    <source>
        <dbReference type="ARBA" id="ARBA00022989"/>
    </source>
</evidence>
<keyword evidence="5 8" id="KW-1133">Transmembrane helix</keyword>